<gene>
    <name evidence="2" type="ORF">GALMADRAFT_245054</name>
</gene>
<dbReference type="Pfam" id="PF14881">
    <property type="entry name" value="Tubulin_3"/>
    <property type="match status" value="1"/>
</dbReference>
<reference evidence="3" key="1">
    <citation type="journal article" date="2014" name="Proc. Natl. Acad. Sci. U.S.A.">
        <title>Extensive sampling of basidiomycete genomes demonstrates inadequacy of the white-rot/brown-rot paradigm for wood decay fungi.</title>
        <authorList>
            <person name="Riley R."/>
            <person name="Salamov A.A."/>
            <person name="Brown D.W."/>
            <person name="Nagy L.G."/>
            <person name="Floudas D."/>
            <person name="Held B.W."/>
            <person name="Levasseur A."/>
            <person name="Lombard V."/>
            <person name="Morin E."/>
            <person name="Otillar R."/>
            <person name="Lindquist E.A."/>
            <person name="Sun H."/>
            <person name="LaButti K.M."/>
            <person name="Schmutz J."/>
            <person name="Jabbour D."/>
            <person name="Luo H."/>
            <person name="Baker S.E."/>
            <person name="Pisabarro A.G."/>
            <person name="Walton J.D."/>
            <person name="Blanchette R.A."/>
            <person name="Henrissat B."/>
            <person name="Martin F."/>
            <person name="Cullen D."/>
            <person name="Hibbett D.S."/>
            <person name="Grigoriev I.V."/>
        </authorList>
    </citation>
    <scope>NUCLEOTIDE SEQUENCE [LARGE SCALE GENOMIC DNA]</scope>
    <source>
        <strain evidence="3">CBS 339.88</strain>
    </source>
</reference>
<evidence type="ECO:0000313" key="3">
    <source>
        <dbReference type="Proteomes" id="UP000027222"/>
    </source>
</evidence>
<dbReference type="InterPro" id="IPR029209">
    <property type="entry name" value="DML1/Misato_tubulin"/>
</dbReference>
<dbReference type="HOGENOM" id="CLU_022511_2_0_1"/>
<dbReference type="EMBL" id="KL142375">
    <property type="protein sequence ID" value="KDR78071.1"/>
    <property type="molecule type" value="Genomic_DNA"/>
</dbReference>
<dbReference type="OrthoDB" id="271881at2759"/>
<dbReference type="GO" id="GO:0005739">
    <property type="term" value="C:mitochondrion"/>
    <property type="evidence" value="ECO:0007669"/>
    <property type="project" value="TreeGrafter"/>
</dbReference>
<accession>A0A067T4L8</accession>
<dbReference type="InterPro" id="IPR049942">
    <property type="entry name" value="DML1/Misato"/>
</dbReference>
<dbReference type="PANTHER" id="PTHR13391:SF0">
    <property type="entry name" value="PROTEIN MISATO HOMOLOG 1"/>
    <property type="match status" value="1"/>
</dbReference>
<proteinExistence type="predicted"/>
<dbReference type="Proteomes" id="UP000027222">
    <property type="component" value="Unassembled WGS sequence"/>
</dbReference>
<evidence type="ECO:0000313" key="2">
    <source>
        <dbReference type="EMBL" id="KDR78071.1"/>
    </source>
</evidence>
<name>A0A067T4L8_GALM3</name>
<dbReference type="GO" id="GO:0007005">
    <property type="term" value="P:mitochondrion organization"/>
    <property type="evidence" value="ECO:0007669"/>
    <property type="project" value="InterPro"/>
</dbReference>
<dbReference type="PANTHER" id="PTHR13391">
    <property type="entry name" value="MITOCHONDRIAL DISTRIBUTION REGULATOR MISATO"/>
    <property type="match status" value="1"/>
</dbReference>
<protein>
    <recommendedName>
        <fullName evidence="1">DML1/Misato tubulin domain-containing protein</fullName>
    </recommendedName>
</protein>
<evidence type="ECO:0000259" key="1">
    <source>
        <dbReference type="Pfam" id="PF14881"/>
    </source>
</evidence>
<feature type="domain" description="DML1/Misato tubulin" evidence="1">
    <location>
        <begin position="92"/>
        <end position="275"/>
    </location>
</feature>
<dbReference type="AlphaFoldDB" id="A0A067T4L8"/>
<dbReference type="InterPro" id="IPR036525">
    <property type="entry name" value="Tubulin/FtsZ_GTPase_sf"/>
</dbReference>
<organism evidence="2 3">
    <name type="scientific">Galerina marginata (strain CBS 339.88)</name>
    <dbReference type="NCBI Taxonomy" id="685588"/>
    <lineage>
        <taxon>Eukaryota</taxon>
        <taxon>Fungi</taxon>
        <taxon>Dikarya</taxon>
        <taxon>Basidiomycota</taxon>
        <taxon>Agaricomycotina</taxon>
        <taxon>Agaricomycetes</taxon>
        <taxon>Agaricomycetidae</taxon>
        <taxon>Agaricales</taxon>
        <taxon>Agaricineae</taxon>
        <taxon>Strophariaceae</taxon>
        <taxon>Galerina</taxon>
    </lineage>
</organism>
<dbReference type="SUPFAM" id="SSF52490">
    <property type="entry name" value="Tubulin nucleotide-binding domain-like"/>
    <property type="match status" value="1"/>
</dbReference>
<sequence length="471" mass="53107">MYASSLPLCRRHVSAFHEANFGTLGTPNSLGLRGDNDTAAVSALWSGGSVEYRQDRITKSDYHAHLQEMETSDNENLLESTVGMDQNQDIGDIRYWSDFSRVYYLPRSLQKLPDPPDWETTRTDWNQGQESFSRFNEESELMDGTLRLFVEDCDNIQGIQIMNDTETFGGFMSSFLASFRDEYHKLPSFTFPVLSGAMSSNSDNDETKNARQLVNEALYLRTLNEFSSINIPILEPRLWPRSVWGGPLNFPLGSVYHQSAILSAHVETSTLPFRLKRHQRDISSICGQLNWRGPSPFGELSGIFPFMSSADFEARNFNFSSDLPIKLFDQYARLDVTRGFSPAQTGEYDKWLSRRQPSGVSYYASIHASAYPLPSSFPQFKGSNTESTSQTKSKMQPPSNILAAEVYSSLSSSGNTAKIFEKYALFIENGAKRRTASMSSINISLDDLKELVNDLWTMHDNASEENGEFSM</sequence>
<dbReference type="STRING" id="685588.A0A067T4L8"/>
<keyword evidence="3" id="KW-1185">Reference proteome</keyword>
<dbReference type="Gene3D" id="3.40.50.1440">
    <property type="entry name" value="Tubulin/FtsZ, GTPase domain"/>
    <property type="match status" value="1"/>
</dbReference>